<reference evidence="2" key="1">
    <citation type="journal article" date="2008" name="Proc. Natl. Acad. Sci. U.S.A.">
        <title>Whole-genome comparison of disease and carriage strains provides insights into virulence evolution in Neisseria meningitidis.</title>
        <authorList>
            <person name="Schoen C."/>
            <person name="Blom J."/>
            <person name="Claus H."/>
            <person name="Schramm-Glueck A."/>
            <person name="Brandt P."/>
            <person name="Mueller T."/>
            <person name="Goesmann A."/>
            <person name="Joseph B."/>
            <person name="Konietzny S."/>
            <person name="Kurzai O."/>
            <person name="Schmitt C."/>
            <person name="Friedrich T."/>
            <person name="Linke B."/>
            <person name="Vogel U."/>
            <person name="Frosch M."/>
        </authorList>
    </citation>
    <scope>NUCLEOTIDE SEQUENCE</scope>
    <source>
        <strain evidence="2">Alpha153</strain>
    </source>
</reference>
<feature type="region of interest" description="Disordered" evidence="1">
    <location>
        <begin position="1"/>
        <end position="33"/>
    </location>
</feature>
<accession>C6SEA0</accession>
<dbReference type="AlphaFoldDB" id="C6SEA0"/>
<dbReference type="EMBL" id="AM889137">
    <property type="protein sequence ID" value="CBA07911.1"/>
    <property type="molecule type" value="Genomic_DNA"/>
</dbReference>
<evidence type="ECO:0000313" key="2">
    <source>
        <dbReference type="EMBL" id="CBA07911.1"/>
    </source>
</evidence>
<gene>
    <name evidence="2" type="ORF">NME_1619</name>
</gene>
<sequence length="33" mass="3493">MIAISKSSQDTGSIKSNFTPKMLPTTLPIASNL</sequence>
<feature type="compositionally biased region" description="Polar residues" evidence="1">
    <location>
        <begin position="1"/>
        <end position="19"/>
    </location>
</feature>
<organism evidence="2">
    <name type="scientific">Neisseria meningitidis alpha153</name>
    <dbReference type="NCBI Taxonomy" id="663926"/>
    <lineage>
        <taxon>Bacteria</taxon>
        <taxon>Pseudomonadati</taxon>
        <taxon>Pseudomonadota</taxon>
        <taxon>Betaproteobacteria</taxon>
        <taxon>Neisseriales</taxon>
        <taxon>Neisseriaceae</taxon>
        <taxon>Neisseria</taxon>
    </lineage>
</organism>
<protein>
    <submittedName>
        <fullName evidence="2">Uncharacterized protein</fullName>
    </submittedName>
</protein>
<proteinExistence type="predicted"/>
<name>C6SEA0_NEIME</name>
<evidence type="ECO:0000256" key="1">
    <source>
        <dbReference type="SAM" id="MobiDB-lite"/>
    </source>
</evidence>